<dbReference type="Gene3D" id="3.10.129.10">
    <property type="entry name" value="Hotdog Thioesterase"/>
    <property type="match status" value="1"/>
</dbReference>
<dbReference type="RefSeq" id="WP_058929076.1">
    <property type="nucleotide sequence ID" value="NZ_CP013747.1"/>
</dbReference>
<organism evidence="3">
    <name type="scientific">Pseudarthrobacter sulfonivorans</name>
    <dbReference type="NCBI Taxonomy" id="121292"/>
    <lineage>
        <taxon>Bacteria</taxon>
        <taxon>Bacillati</taxon>
        <taxon>Actinomycetota</taxon>
        <taxon>Actinomycetes</taxon>
        <taxon>Micrococcales</taxon>
        <taxon>Micrococcaceae</taxon>
        <taxon>Pseudarthrobacter</taxon>
    </lineage>
</organism>
<dbReference type="Proteomes" id="UP000065151">
    <property type="component" value="Chromosome"/>
</dbReference>
<sequence length="159" mass="17049">MISKPYEDIKTGDTATTNSRIITAEYVRAFGELTGDNHPLHTNAQYAEQTRFGKQIAHGALMISTLLGLVELHPSYLQCFYSLDNLRFKAPSYFGDSVYAVCEILAVTPHKDGESAVVTSAAKLINQDGVTVLSGDFSLLVAGRSTALADPALKAQGAP</sequence>
<evidence type="ECO:0000313" key="3">
    <source>
        <dbReference type="EMBL" id="ALV39860.1"/>
    </source>
</evidence>
<dbReference type="PANTHER" id="PTHR43437:SF3">
    <property type="entry name" value="HYDROXYACYL-THIOESTER DEHYDRATASE TYPE 2, MITOCHONDRIAL"/>
    <property type="match status" value="1"/>
</dbReference>
<accession>A0A0U3QHT7</accession>
<feature type="domain" description="MaoC-like" evidence="2">
    <location>
        <begin position="16"/>
        <end position="117"/>
    </location>
</feature>
<evidence type="ECO:0000259" key="2">
    <source>
        <dbReference type="Pfam" id="PF01575"/>
    </source>
</evidence>
<protein>
    <submittedName>
        <fullName evidence="3">Acyl dehydratase</fullName>
    </submittedName>
</protein>
<dbReference type="STRING" id="121292.AU252_00680"/>
<dbReference type="Pfam" id="PF01575">
    <property type="entry name" value="MaoC_dehydratas"/>
    <property type="match status" value="1"/>
</dbReference>
<gene>
    <name evidence="3" type="ORF">AU252_00680</name>
</gene>
<dbReference type="AlphaFoldDB" id="A0A0U3QHT7"/>
<dbReference type="PANTHER" id="PTHR43437">
    <property type="entry name" value="HYDROXYACYL-THIOESTER DEHYDRATASE TYPE 2, MITOCHONDRIAL-RELATED"/>
    <property type="match status" value="1"/>
</dbReference>
<dbReference type="EMBL" id="CP013747">
    <property type="protein sequence ID" value="ALV39860.1"/>
    <property type="molecule type" value="Genomic_DNA"/>
</dbReference>
<dbReference type="SUPFAM" id="SSF54637">
    <property type="entry name" value="Thioesterase/thiol ester dehydrase-isomerase"/>
    <property type="match status" value="1"/>
</dbReference>
<dbReference type="InterPro" id="IPR029069">
    <property type="entry name" value="HotDog_dom_sf"/>
</dbReference>
<dbReference type="GO" id="GO:0019171">
    <property type="term" value="F:(3R)-hydroxyacyl-[acyl-carrier-protein] dehydratase activity"/>
    <property type="evidence" value="ECO:0007669"/>
    <property type="project" value="TreeGrafter"/>
</dbReference>
<comment type="similarity">
    <text evidence="1">Belongs to the enoyl-CoA hydratase/isomerase family.</text>
</comment>
<dbReference type="KEGG" id="psul:AU252_00680"/>
<evidence type="ECO:0000256" key="1">
    <source>
        <dbReference type="ARBA" id="ARBA00005254"/>
    </source>
</evidence>
<proteinExistence type="inferred from homology"/>
<dbReference type="GO" id="GO:0006633">
    <property type="term" value="P:fatty acid biosynthetic process"/>
    <property type="evidence" value="ECO:0007669"/>
    <property type="project" value="TreeGrafter"/>
</dbReference>
<dbReference type="InterPro" id="IPR002539">
    <property type="entry name" value="MaoC-like_dom"/>
</dbReference>
<reference evidence="3 4" key="1">
    <citation type="submission" date="2015-12" db="EMBL/GenBank/DDBJ databases">
        <authorList>
            <person name="Shamseldin A."/>
            <person name="Moawad H."/>
            <person name="Abd El-Rahim W.M."/>
            <person name="Sadowsky M.J."/>
        </authorList>
    </citation>
    <scope>NUCLEOTIDE SEQUENCE [LARGE SCALE GENOMIC DNA]</scope>
    <source>
        <strain evidence="3 4">Ar51</strain>
    </source>
</reference>
<name>A0A0U3QHT7_9MICC</name>
<evidence type="ECO:0000313" key="4">
    <source>
        <dbReference type="Proteomes" id="UP000065151"/>
    </source>
</evidence>
<dbReference type="InterPro" id="IPR050965">
    <property type="entry name" value="UPF0336/Enoyl-CoA_hydratase"/>
</dbReference>